<name>A0A1B1AIU4_9PROT</name>
<dbReference type="RefSeq" id="WP_066771639.1">
    <property type="nucleotide sequence ID" value="NZ_CP013244.1"/>
</dbReference>
<evidence type="ECO:0000313" key="3">
    <source>
        <dbReference type="Proteomes" id="UP000092498"/>
    </source>
</evidence>
<dbReference type="Proteomes" id="UP000092498">
    <property type="component" value="Chromosome"/>
</dbReference>
<evidence type="ECO:0000256" key="1">
    <source>
        <dbReference type="SAM" id="Phobius"/>
    </source>
</evidence>
<proteinExistence type="predicted"/>
<feature type="transmembrane region" description="Helical" evidence="1">
    <location>
        <begin position="16"/>
        <end position="33"/>
    </location>
</feature>
<reference evidence="2 3" key="1">
    <citation type="submission" date="2015-11" db="EMBL/GenBank/DDBJ databases">
        <title>Whole-Genome Sequence of Candidatus Oderbacter manganicum from the National Park Lower Oder Valley, Germany.</title>
        <authorList>
            <person name="Braun B."/>
            <person name="Liere K."/>
            <person name="Szewzyk U."/>
        </authorList>
    </citation>
    <scope>NUCLEOTIDE SEQUENCE [LARGE SCALE GENOMIC DNA]</scope>
    <source>
        <strain evidence="2 3">OTSz_A_272</strain>
    </source>
</reference>
<evidence type="ECO:0008006" key="4">
    <source>
        <dbReference type="Google" id="ProtNLM"/>
    </source>
</evidence>
<dbReference type="InParanoid" id="A0A1B1AIU4"/>
<dbReference type="EMBL" id="CP013244">
    <property type="protein sequence ID" value="ANP46486.1"/>
    <property type="molecule type" value="Genomic_DNA"/>
</dbReference>
<keyword evidence="3" id="KW-1185">Reference proteome</keyword>
<keyword evidence="1" id="KW-0812">Transmembrane</keyword>
<protein>
    <recommendedName>
        <fullName evidence="4">CcmD family protein</fullName>
    </recommendedName>
</protein>
<keyword evidence="1" id="KW-1133">Transmembrane helix</keyword>
<accession>A0A1B1AIU4</accession>
<evidence type="ECO:0000313" key="2">
    <source>
        <dbReference type="EMBL" id="ANP46486.1"/>
    </source>
</evidence>
<organism evidence="2 3">
    <name type="scientific">Candidatus Viadribacter manganicus</name>
    <dbReference type="NCBI Taxonomy" id="1759059"/>
    <lineage>
        <taxon>Bacteria</taxon>
        <taxon>Pseudomonadati</taxon>
        <taxon>Pseudomonadota</taxon>
        <taxon>Alphaproteobacteria</taxon>
        <taxon>Hyphomonadales</taxon>
        <taxon>Hyphomonadaceae</taxon>
        <taxon>Candidatus Viadribacter</taxon>
    </lineage>
</organism>
<gene>
    <name evidence="2" type="ORF">ATE48_11440</name>
</gene>
<dbReference type="AlphaFoldDB" id="A0A1B1AIU4"/>
<keyword evidence="1" id="KW-0472">Membrane</keyword>
<dbReference type="KEGG" id="cbot:ATE48_11440"/>
<sequence length="59" mass="6526">MVRAEETTRMGTPADYTIIVLLVAVGVALWTALDRLAQLQRDVDALKRRAGVEETPDQT</sequence>